<name>A0ACB7ZX65_9AGAM</name>
<dbReference type="Proteomes" id="UP000790377">
    <property type="component" value="Unassembled WGS sequence"/>
</dbReference>
<reference evidence="1" key="1">
    <citation type="journal article" date="2021" name="New Phytol.">
        <title>Evolutionary innovations through gain and loss of genes in the ectomycorrhizal Boletales.</title>
        <authorList>
            <person name="Wu G."/>
            <person name="Miyauchi S."/>
            <person name="Morin E."/>
            <person name="Kuo A."/>
            <person name="Drula E."/>
            <person name="Varga T."/>
            <person name="Kohler A."/>
            <person name="Feng B."/>
            <person name="Cao Y."/>
            <person name="Lipzen A."/>
            <person name="Daum C."/>
            <person name="Hundley H."/>
            <person name="Pangilinan J."/>
            <person name="Johnson J."/>
            <person name="Barry K."/>
            <person name="LaButti K."/>
            <person name="Ng V."/>
            <person name="Ahrendt S."/>
            <person name="Min B."/>
            <person name="Choi I.G."/>
            <person name="Park H."/>
            <person name="Plett J.M."/>
            <person name="Magnuson J."/>
            <person name="Spatafora J.W."/>
            <person name="Nagy L.G."/>
            <person name="Henrissat B."/>
            <person name="Grigoriev I.V."/>
            <person name="Yang Z.L."/>
            <person name="Xu J."/>
            <person name="Martin F.M."/>
        </authorList>
    </citation>
    <scope>NUCLEOTIDE SEQUENCE</scope>
    <source>
        <strain evidence="1">ATCC 28755</strain>
    </source>
</reference>
<organism evidence="1 2">
    <name type="scientific">Hygrophoropsis aurantiaca</name>
    <dbReference type="NCBI Taxonomy" id="72124"/>
    <lineage>
        <taxon>Eukaryota</taxon>
        <taxon>Fungi</taxon>
        <taxon>Dikarya</taxon>
        <taxon>Basidiomycota</taxon>
        <taxon>Agaricomycotina</taxon>
        <taxon>Agaricomycetes</taxon>
        <taxon>Agaricomycetidae</taxon>
        <taxon>Boletales</taxon>
        <taxon>Coniophorineae</taxon>
        <taxon>Hygrophoropsidaceae</taxon>
        <taxon>Hygrophoropsis</taxon>
    </lineage>
</organism>
<sequence length="650" mass="73607">MPSPPIYSALLVLGNSEGLPWNIPAWQAITKVHGIPWQTVDGAADMDKSPYVARWTVKVAKAVKVFAQNAWSRPIEPNLQDDYIVTRKADNDSAGRKSWKDFVMGNLVKWKLNKIVDEVFESEQRSPYDVLAAHETRKLPTMEDAQLGEARVSLAYRLFGGDALMPKSSNSLKPPFRKFVDALIVLTWNRYRKANSRETSKLDSDLEEITELWTAMTAEGADPKAKDIRKFLLRIQKASATLVKYQDQESVDLLKKYAADLQGIMASAAKDEESPEGKKLPKALRDALNKLASEEDIVAINRLVRASLENIQGDTSQTFELDLDDKIDISDWREGVEELKDVSEDRLWDRLGFPDKKLPFFQEWMDPEAMVQPWSEEGEAWLNDPDGGRQRLKPRWHQLVGILRILERAFDGEPILLMDGVGLGKTLQAVGAIACLTFYQEYFEANQRFPGQFAGKTFGDKTKDGKIPNDPHLIVCPVNLKDQWQAEMERFLTPWSFDILPYTGKYDSRSEWWTQLYDQSKQPVTRRIILGTLSAIQDDSLKVHRNGVKEKAGEPLPKSQYADLASSTLWSKRFGFFIMDEAHAARKANNLHVAARALRERAAVMVAMTATPVTTNPQASTPAGKIENITSGPAHRFDRTCTLYRDFLTW</sequence>
<evidence type="ECO:0000313" key="1">
    <source>
        <dbReference type="EMBL" id="KAH7905302.1"/>
    </source>
</evidence>
<proteinExistence type="predicted"/>
<protein>
    <submittedName>
        <fullName evidence="1">P-loop containing nucleoside triphosphate hydrolase protein</fullName>
    </submittedName>
</protein>
<accession>A0ACB7ZX65</accession>
<keyword evidence="2" id="KW-1185">Reference proteome</keyword>
<keyword evidence="1" id="KW-0378">Hydrolase</keyword>
<gene>
    <name evidence="1" type="ORF">BJ138DRAFT_1130566</name>
</gene>
<evidence type="ECO:0000313" key="2">
    <source>
        <dbReference type="Proteomes" id="UP000790377"/>
    </source>
</evidence>
<comment type="caution">
    <text evidence="1">The sequence shown here is derived from an EMBL/GenBank/DDBJ whole genome shotgun (WGS) entry which is preliminary data.</text>
</comment>
<dbReference type="EMBL" id="MU268222">
    <property type="protein sequence ID" value="KAH7905302.1"/>
    <property type="molecule type" value="Genomic_DNA"/>
</dbReference>